<dbReference type="PROSITE" id="PS50127">
    <property type="entry name" value="UBC_2"/>
    <property type="match status" value="1"/>
</dbReference>
<keyword evidence="4" id="KW-0520">NAD</keyword>
<evidence type="ECO:0000256" key="5">
    <source>
        <dbReference type="SAM" id="MobiDB-lite"/>
    </source>
</evidence>
<dbReference type="GO" id="GO:0003950">
    <property type="term" value="F:NAD+ poly-ADP-ribosyltransferase activity"/>
    <property type="evidence" value="ECO:0007669"/>
    <property type="project" value="InterPro"/>
</dbReference>
<comment type="caution">
    <text evidence="7">The sequence shown here is derived from an EMBL/GenBank/DDBJ whole genome shotgun (WGS) entry which is preliminary data.</text>
</comment>
<reference evidence="7 8" key="1">
    <citation type="journal article" date="2018" name="IMA Fungus">
        <title>IMA Genome-F 9: Draft genome sequence of Annulohypoxylon stygium, Aspergillus mulundensis, Berkeleyomyces basicola (syn. Thielaviopsis basicola), Ceratocystis smalleyi, two Cercospora beticola strains, Coleophoma cylindrospora, Fusarium fracticaudum, Phialophora cf. hyalina, and Morchella septimelata.</title>
        <authorList>
            <person name="Wingfield B.D."/>
            <person name="Bills G.F."/>
            <person name="Dong Y."/>
            <person name="Huang W."/>
            <person name="Nel W.J."/>
            <person name="Swalarsk-Parry B.S."/>
            <person name="Vaghefi N."/>
            <person name="Wilken P.M."/>
            <person name="An Z."/>
            <person name="de Beer Z.W."/>
            <person name="De Vos L."/>
            <person name="Chen L."/>
            <person name="Duong T.A."/>
            <person name="Gao Y."/>
            <person name="Hammerbacher A."/>
            <person name="Kikkert J.R."/>
            <person name="Li Y."/>
            <person name="Li H."/>
            <person name="Li K."/>
            <person name="Li Q."/>
            <person name="Liu X."/>
            <person name="Ma X."/>
            <person name="Naidoo K."/>
            <person name="Pethybridge S.J."/>
            <person name="Sun J."/>
            <person name="Steenkamp E.T."/>
            <person name="van der Nest M.A."/>
            <person name="van Wyk S."/>
            <person name="Wingfield M.J."/>
            <person name="Xiong C."/>
            <person name="Yue Q."/>
            <person name="Zhang X."/>
        </authorList>
    </citation>
    <scope>NUCLEOTIDE SEQUENCE [LARGE SCALE GENOMIC DNA]</scope>
    <source>
        <strain evidence="7 8">BP5796</strain>
    </source>
</reference>
<dbReference type="Gene3D" id="3.90.228.10">
    <property type="match status" value="1"/>
</dbReference>
<dbReference type="Proteomes" id="UP000256328">
    <property type="component" value="Unassembled WGS sequence"/>
</dbReference>
<evidence type="ECO:0000313" key="8">
    <source>
        <dbReference type="Proteomes" id="UP000256328"/>
    </source>
</evidence>
<evidence type="ECO:0000256" key="1">
    <source>
        <dbReference type="ARBA" id="ARBA00022676"/>
    </source>
</evidence>
<keyword evidence="2" id="KW-0808">Transferase</keyword>
<keyword evidence="3" id="KW-0548">Nucleotidyltransferase</keyword>
<dbReference type="GO" id="GO:0016779">
    <property type="term" value="F:nucleotidyltransferase activity"/>
    <property type="evidence" value="ECO:0007669"/>
    <property type="project" value="UniProtKB-KW"/>
</dbReference>
<dbReference type="InterPro" id="IPR000608">
    <property type="entry name" value="UBC"/>
</dbReference>
<feature type="compositionally biased region" description="Basic and acidic residues" evidence="5">
    <location>
        <begin position="871"/>
        <end position="883"/>
    </location>
</feature>
<dbReference type="InterPro" id="IPR051838">
    <property type="entry name" value="ARTD_PARP"/>
</dbReference>
<dbReference type="AlphaFoldDB" id="A0A3D8R2V1"/>
<dbReference type="PANTHER" id="PTHR21328">
    <property type="entry name" value="POLY ADP-RIBOSE POLYMERASE FAMILY, MEMBER PARP"/>
    <property type="match status" value="1"/>
</dbReference>
<evidence type="ECO:0000256" key="2">
    <source>
        <dbReference type="ARBA" id="ARBA00022679"/>
    </source>
</evidence>
<dbReference type="InterPro" id="IPR016135">
    <property type="entry name" value="UBQ-conjugating_enzyme/RWD"/>
</dbReference>
<organism evidence="7 8">
    <name type="scientific">Coleophoma crateriformis</name>
    <dbReference type="NCBI Taxonomy" id="565419"/>
    <lineage>
        <taxon>Eukaryota</taxon>
        <taxon>Fungi</taxon>
        <taxon>Dikarya</taxon>
        <taxon>Ascomycota</taxon>
        <taxon>Pezizomycotina</taxon>
        <taxon>Leotiomycetes</taxon>
        <taxon>Helotiales</taxon>
        <taxon>Dermateaceae</taxon>
        <taxon>Coleophoma</taxon>
    </lineage>
</organism>
<gene>
    <name evidence="7" type="ORF">BP5796_09030</name>
</gene>
<dbReference type="Gene3D" id="3.10.110.10">
    <property type="entry name" value="Ubiquitin Conjugating Enzyme"/>
    <property type="match status" value="1"/>
</dbReference>
<feature type="compositionally biased region" description="Polar residues" evidence="5">
    <location>
        <begin position="857"/>
        <end position="867"/>
    </location>
</feature>
<evidence type="ECO:0000256" key="3">
    <source>
        <dbReference type="ARBA" id="ARBA00022695"/>
    </source>
</evidence>
<dbReference type="SUPFAM" id="SSF54495">
    <property type="entry name" value="UBC-like"/>
    <property type="match status" value="1"/>
</dbReference>
<sequence>MPRKAFVADVAAAAESDIPGIVSISRGADDGDVNFDFIPDSGQRIELALLATGKSIDLRLPNADLTLSANTSKNVTDILEKLASCTQGMNILELITTISNKLCHAIARGESQGTIKSVEADEELGNDDDSEELLGDYDSDDGFGPFGGLPTGNSRGPAYNPAVPRLSPQLVLLLNTRIRKDLRDAKFANFKIGILSGMKAQTTLNILSMSVHASKLGLSEEAMQAWDIEPTQYIVLLVKYGAGYKTFESVISESSKSLEICFRVGVCNRYKPSFDEAFAAFTEVSHNVDSTRTQAHDGYQQEIHDTEFKHLFISSSLNDLMNSQFISLVKIRNSYAGIGWNGAKKFLDDSQSRVDEATAHIGESAYSIVDETPSTLPDMVTADHMFEAARDGLSVSFPLIAGQFALSHLVRCTEFCLVCHNKVDSELEALKPYVCDRPLCLYQYMSLGFGPSVEHEIMTQPYVVDLLVSFCYTSVKAQRMREYPNGMCLSVPHMQPSGATQQYYVNGAAQPIYDSPDALPIQIDVASGQVVFEGASTVSSVRDGDWVVIIHPSLPPQHGRIVDCSRFPNVRFVSTDEAGSRAAYMIPGVNPTTPAITPPPPGFVQAKLIVYETNFDDLSKESKNEIISLLLDSLPPMRDMRAYLASQSRKSTPCLRNWKDRVSPAALGLLRWIIASNRSCIIQVDKCPGQDEGDIQRAKIRLDQKLTNVSSDWVQFRFAQGSPDKERRFLQALKTQQDILKQKYPTIFAFHGSPVGNWHSIIRHGLDFKETLHGRAYGHGVYHSQDQNVCLSYAHGLNVSWPGSELKIQSAMSLNELVNCTSQFTSVTPYIVCQFVEWIQCRYLLVRTMSGPVVETGSPNGSGTMTPAVTDKVEQDPEHLCKSTSREVIGVPPSAVAISRKFRIDDALDRTTKKSKASSGSRSSGSIPVDWVLTDDTDIDDIQILLSDCDLHHEADKGKEKETENVSIPIHSTASSVLMTDFVPGSLDQTTLPMLKEPAYATRTATISLNRELQKMLKIQKSTPTHELGWYINPDLMDNIYQWIVEMHSFDPELPLAKDMRTAGVTSIVFEIRFGKDYPHSPPFIRVIRPRFLPFMSGGGGHVTGGGAMCMELLTNTGWSAVNSLESVLLQVRLALMNLDPKPARLNCVGKKQARNDDYNTGEAVQAYLRACHAHGWEIPKDFRDFGSS</sequence>
<evidence type="ECO:0000256" key="4">
    <source>
        <dbReference type="ARBA" id="ARBA00023027"/>
    </source>
</evidence>
<keyword evidence="8" id="KW-1185">Reference proteome</keyword>
<name>A0A3D8R2V1_9HELO</name>
<dbReference type="SMART" id="SM00212">
    <property type="entry name" value="UBCc"/>
    <property type="match status" value="1"/>
</dbReference>
<evidence type="ECO:0000313" key="7">
    <source>
        <dbReference type="EMBL" id="RDW68373.1"/>
    </source>
</evidence>
<dbReference type="SUPFAM" id="SSF56399">
    <property type="entry name" value="ADP-ribosylation"/>
    <property type="match status" value="1"/>
</dbReference>
<feature type="region of interest" description="Disordered" evidence="5">
    <location>
        <begin position="856"/>
        <end position="883"/>
    </location>
</feature>
<dbReference type="FunFam" id="3.10.110.10:FF:000107">
    <property type="entry name" value="Ubiquitin conjugating enzyme, putative"/>
    <property type="match status" value="1"/>
</dbReference>
<accession>A0A3D8R2V1</accession>
<dbReference type="EMBL" id="PDLN01000013">
    <property type="protein sequence ID" value="RDW68373.1"/>
    <property type="molecule type" value="Genomic_DNA"/>
</dbReference>
<feature type="domain" description="UBC core" evidence="6">
    <location>
        <begin position="1008"/>
        <end position="1174"/>
    </location>
</feature>
<dbReference type="Pfam" id="PF00644">
    <property type="entry name" value="PARP"/>
    <property type="match status" value="1"/>
</dbReference>
<proteinExistence type="predicted"/>
<evidence type="ECO:0000259" key="6">
    <source>
        <dbReference type="PROSITE" id="PS50127"/>
    </source>
</evidence>
<protein>
    <recommendedName>
        <fullName evidence="6">UBC core domain-containing protein</fullName>
    </recommendedName>
</protein>
<dbReference type="OrthoDB" id="109543at2759"/>
<keyword evidence="1" id="KW-0328">Glycosyltransferase</keyword>
<dbReference type="CDD" id="cd23802">
    <property type="entry name" value="UBCc_UBE2Q"/>
    <property type="match status" value="1"/>
</dbReference>
<dbReference type="InterPro" id="IPR012317">
    <property type="entry name" value="Poly(ADP-ribose)pol_cat_dom"/>
</dbReference>
<dbReference type="Pfam" id="PF00179">
    <property type="entry name" value="UQ_con"/>
    <property type="match status" value="1"/>
</dbReference>